<dbReference type="InterPro" id="IPR039418">
    <property type="entry name" value="LexA-like"/>
</dbReference>
<dbReference type="SMART" id="SM00530">
    <property type="entry name" value="HTH_XRE"/>
    <property type="match status" value="1"/>
</dbReference>
<proteinExistence type="predicted"/>
<dbReference type="GO" id="GO:0003677">
    <property type="term" value="F:DNA binding"/>
    <property type="evidence" value="ECO:0007669"/>
    <property type="project" value="UniProtKB-KW"/>
</dbReference>
<dbReference type="InterPro" id="IPR015927">
    <property type="entry name" value="Peptidase_S24_S26A/B/C"/>
</dbReference>
<reference evidence="5 6" key="1">
    <citation type="submission" date="2019-01" db="EMBL/GenBank/DDBJ databases">
        <title>Comparative genomic analysis identifies haemin-independent Haemophilus haemolyticus: a formal re-classification of Haemophilus intermedius.</title>
        <authorList>
            <person name="Harris T.M."/>
            <person name="Price E.P."/>
            <person name="Sarovich D.S."/>
            <person name="Norskov-Lauritsen N."/>
            <person name="Beissbarth J."/>
            <person name="Chang A.B."/>
            <person name="Smith-Vaughan H.C."/>
        </authorList>
    </citation>
    <scope>NUCLEOTIDE SEQUENCE [LARGE SCALE GENOMIC DNA]</scope>
    <source>
        <strain evidence="5 6">60824 B Hi-4</strain>
    </source>
</reference>
<dbReference type="EMBL" id="SDPB01000010">
    <property type="protein sequence ID" value="TPH23890.1"/>
    <property type="molecule type" value="Genomic_DNA"/>
</dbReference>
<sequence length="250" mass="27740">MSKIIEKIKSRRRELRLSQQQLADRLGWGQSRIGNYEAGVRDISTEDLKEIASALEMTFDELVSGGYASTNIRNQAISGSSVNIKTANQISLGTGLIMQLEQDASHTHRIDYLDVRAAAGLTGFENSDYPEIVSSLFLSDEGLLQIIGRKSAAGIKIVNVPTDSMEPTIRKGDWVFLDTNIDYYNGDGVYAFAIDNALFIKRIQKLVGGGYRLHSDNKDYDPQDITDEICQTAKFVGRFIKTIHIDVASL</sequence>
<gene>
    <name evidence="5" type="ORF">EUX48_03540</name>
</gene>
<dbReference type="CDD" id="cd00093">
    <property type="entry name" value="HTH_XRE"/>
    <property type="match status" value="1"/>
</dbReference>
<evidence type="ECO:0000313" key="6">
    <source>
        <dbReference type="Proteomes" id="UP000316888"/>
    </source>
</evidence>
<dbReference type="CDD" id="cd06529">
    <property type="entry name" value="S24_LexA-like"/>
    <property type="match status" value="1"/>
</dbReference>
<keyword evidence="2" id="KW-0238">DNA-binding</keyword>
<dbReference type="Gene3D" id="2.10.109.10">
    <property type="entry name" value="Umud Fragment, subunit A"/>
    <property type="match status" value="1"/>
</dbReference>
<name>A0A502LI35_HAEHA</name>
<evidence type="ECO:0000256" key="2">
    <source>
        <dbReference type="ARBA" id="ARBA00023125"/>
    </source>
</evidence>
<dbReference type="RefSeq" id="WP_140535532.1">
    <property type="nucleotide sequence ID" value="NZ_SDPB01000010.1"/>
</dbReference>
<dbReference type="PANTHER" id="PTHR40661">
    <property type="match status" value="1"/>
</dbReference>
<dbReference type="SUPFAM" id="SSF51306">
    <property type="entry name" value="LexA/Signal peptidase"/>
    <property type="match status" value="1"/>
</dbReference>
<dbReference type="AlphaFoldDB" id="A0A502LI35"/>
<organism evidence="5 6">
    <name type="scientific">Haemophilus haemolyticus</name>
    <dbReference type="NCBI Taxonomy" id="726"/>
    <lineage>
        <taxon>Bacteria</taxon>
        <taxon>Pseudomonadati</taxon>
        <taxon>Pseudomonadota</taxon>
        <taxon>Gammaproteobacteria</taxon>
        <taxon>Pasteurellales</taxon>
        <taxon>Pasteurellaceae</taxon>
        <taxon>Haemophilus</taxon>
    </lineage>
</organism>
<dbReference type="Proteomes" id="UP000316888">
    <property type="component" value="Unassembled WGS sequence"/>
</dbReference>
<dbReference type="InterPro" id="IPR001387">
    <property type="entry name" value="Cro/C1-type_HTH"/>
</dbReference>
<dbReference type="Pfam" id="PF01381">
    <property type="entry name" value="HTH_3"/>
    <property type="match status" value="1"/>
</dbReference>
<dbReference type="Gene3D" id="1.10.260.40">
    <property type="entry name" value="lambda repressor-like DNA-binding domains"/>
    <property type="match status" value="1"/>
</dbReference>
<evidence type="ECO:0000259" key="4">
    <source>
        <dbReference type="PROSITE" id="PS50943"/>
    </source>
</evidence>
<evidence type="ECO:0000313" key="5">
    <source>
        <dbReference type="EMBL" id="TPH23890.1"/>
    </source>
</evidence>
<dbReference type="InterPro" id="IPR010982">
    <property type="entry name" value="Lambda_DNA-bd_dom_sf"/>
</dbReference>
<dbReference type="PANTHER" id="PTHR40661:SF3">
    <property type="entry name" value="FELS-1 PROPHAGE TRANSCRIPTIONAL REGULATOR"/>
    <property type="match status" value="1"/>
</dbReference>
<dbReference type="PROSITE" id="PS50943">
    <property type="entry name" value="HTH_CROC1"/>
    <property type="match status" value="1"/>
</dbReference>
<evidence type="ECO:0000256" key="3">
    <source>
        <dbReference type="ARBA" id="ARBA00023163"/>
    </source>
</evidence>
<keyword evidence="3" id="KW-0804">Transcription</keyword>
<dbReference type="InterPro" id="IPR036286">
    <property type="entry name" value="LexA/Signal_pep-like_sf"/>
</dbReference>
<evidence type="ECO:0000256" key="1">
    <source>
        <dbReference type="ARBA" id="ARBA00023015"/>
    </source>
</evidence>
<dbReference type="SUPFAM" id="SSF47413">
    <property type="entry name" value="lambda repressor-like DNA-binding domains"/>
    <property type="match status" value="1"/>
</dbReference>
<accession>A0A502LI35</accession>
<dbReference type="Pfam" id="PF00717">
    <property type="entry name" value="Peptidase_S24"/>
    <property type="match status" value="1"/>
</dbReference>
<feature type="domain" description="HTH cro/C1-type" evidence="4">
    <location>
        <begin position="8"/>
        <end position="62"/>
    </location>
</feature>
<comment type="caution">
    <text evidence="5">The sequence shown here is derived from an EMBL/GenBank/DDBJ whole genome shotgun (WGS) entry which is preliminary data.</text>
</comment>
<keyword evidence="1" id="KW-0805">Transcription regulation</keyword>
<protein>
    <submittedName>
        <fullName evidence="5">Helix-turn-helix transcriptional regulator</fullName>
    </submittedName>
</protein>